<dbReference type="InterPro" id="IPR036318">
    <property type="entry name" value="FAD-bd_PCMH-like_sf"/>
</dbReference>
<dbReference type="Gene3D" id="3.30.70.610">
    <property type="entry name" value="D-lactate dehydrogenase, cap domain, subdomain 1"/>
    <property type="match status" value="1"/>
</dbReference>
<dbReference type="EC" id="1.1.1.28" evidence="6"/>
<name>A0A7W7A9R9_9SPHN</name>
<dbReference type="Pfam" id="PF09330">
    <property type="entry name" value="Lact-deh-memb"/>
    <property type="match status" value="1"/>
</dbReference>
<protein>
    <submittedName>
        <fullName evidence="6">D-lactate dehydrogenase</fullName>
        <ecNumber evidence="6">1.1.1.28</ecNumber>
    </submittedName>
</protein>
<dbReference type="InterPro" id="IPR015409">
    <property type="entry name" value="Lactate_DH_C"/>
</dbReference>
<evidence type="ECO:0000256" key="3">
    <source>
        <dbReference type="ARBA" id="ARBA00022827"/>
    </source>
</evidence>
<keyword evidence="2" id="KW-0285">Flavoprotein</keyword>
<dbReference type="InterPro" id="IPR006094">
    <property type="entry name" value="Oxid_FAD_bind_N"/>
</dbReference>
<evidence type="ECO:0000256" key="2">
    <source>
        <dbReference type="ARBA" id="ARBA00022630"/>
    </source>
</evidence>
<accession>A0A7W7A9R9</accession>
<evidence type="ECO:0000256" key="1">
    <source>
        <dbReference type="ARBA" id="ARBA00001974"/>
    </source>
</evidence>
<evidence type="ECO:0000256" key="4">
    <source>
        <dbReference type="ARBA" id="ARBA00023002"/>
    </source>
</evidence>
<dbReference type="InterPro" id="IPR016166">
    <property type="entry name" value="FAD-bd_PCMH"/>
</dbReference>
<dbReference type="Gene3D" id="3.30.465.10">
    <property type="match status" value="1"/>
</dbReference>
<keyword evidence="3" id="KW-0274">FAD</keyword>
<dbReference type="PANTHER" id="PTHR43716">
    <property type="entry name" value="D-2-HYDROXYGLUTARATE DEHYDROGENASE, MITOCHONDRIAL"/>
    <property type="match status" value="1"/>
</dbReference>
<keyword evidence="4 6" id="KW-0560">Oxidoreductase</keyword>
<gene>
    <name evidence="6" type="ORF">GGR37_001302</name>
</gene>
<dbReference type="Gene3D" id="3.30.1370.20">
    <property type="entry name" value="D-lactate dehydrogenase, cap domain, subdomain 2"/>
    <property type="match status" value="1"/>
</dbReference>
<dbReference type="InterPro" id="IPR051264">
    <property type="entry name" value="FAD-oxidored/transferase_4"/>
</dbReference>
<dbReference type="SUPFAM" id="SSF56176">
    <property type="entry name" value="FAD-binding/transporter-associated domain-like"/>
    <property type="match status" value="1"/>
</dbReference>
<dbReference type="PROSITE" id="PS51387">
    <property type="entry name" value="FAD_PCMH"/>
    <property type="match status" value="1"/>
</dbReference>
<evidence type="ECO:0000259" key="5">
    <source>
        <dbReference type="PROSITE" id="PS51387"/>
    </source>
</evidence>
<dbReference type="EMBL" id="JACHOA010000002">
    <property type="protein sequence ID" value="MBB4613043.1"/>
    <property type="molecule type" value="Genomic_DNA"/>
</dbReference>
<dbReference type="Pfam" id="PF01565">
    <property type="entry name" value="FAD_binding_4"/>
    <property type="match status" value="1"/>
</dbReference>
<dbReference type="GO" id="GO:0055085">
    <property type="term" value="P:transmembrane transport"/>
    <property type="evidence" value="ECO:0007669"/>
    <property type="project" value="InterPro"/>
</dbReference>
<dbReference type="Proteomes" id="UP000538566">
    <property type="component" value="Unassembled WGS sequence"/>
</dbReference>
<sequence length="539" mass="57784">MITDIAAARAFTEGYRIGGGPVVAVVRPATLVELWRAAQACVAADCILILQAANTGLTGGSTPYGEYDRPVVVINTSRIDGIIPICEGRQVISLAGATLTKLEGVLAEFGRVPHSVIGSTCLGASVVGGICNNSGGALVNRGPAFTRHALYGRIDESGRLALVNNLGITLGDDPEQALALLDRGMLAPERIADDGEQASLAASYSNHVRALDEPTPARHNADSRQLFEASGCAGKIIVLAVRTKTFPAPRQVMTFLLASNSAADFAQLRRRVLGTFRHLPISAEYLHRDAAALAASHGNDICLAVKYLGARRMPALFAVKRWFDRAFAPIDAAPSERLLQAIGKMAPHPLPASIRPIVSAYQHLLLLTVADEGIEEARRQFMSAPVGSMVVHSCSPDEAAALQRLRFATAGATVRIAALAGKAGPLVAIDCALPRSRRDWQVVLSPKLADQVLMRADYGHFLCHVFHLDFVLKPGVDAKLFESDLLEQLDSEGIVCPAEHNFGHHYRAPENVVSFYRTLDPTNTLNPGIGQTSRSRNWL</sequence>
<dbReference type="GO" id="GO:0006089">
    <property type="term" value="P:lactate metabolic process"/>
    <property type="evidence" value="ECO:0007669"/>
    <property type="project" value="InterPro"/>
</dbReference>
<proteinExistence type="predicted"/>
<dbReference type="Gene3D" id="3.30.43.10">
    <property type="entry name" value="Uridine Diphospho-n-acetylenolpyruvylglucosamine Reductase, domain 2"/>
    <property type="match status" value="2"/>
</dbReference>
<dbReference type="InterPro" id="IPR016173">
    <property type="entry name" value="D-lactate_DH_C-sub2"/>
</dbReference>
<dbReference type="GO" id="GO:0071949">
    <property type="term" value="F:FAD binding"/>
    <property type="evidence" value="ECO:0007669"/>
    <property type="project" value="InterPro"/>
</dbReference>
<dbReference type="InterPro" id="IPR016169">
    <property type="entry name" value="FAD-bd_PCMH_sub2"/>
</dbReference>
<dbReference type="SUPFAM" id="SSF55103">
    <property type="entry name" value="FAD-linked oxidases, C-terminal domain"/>
    <property type="match status" value="1"/>
</dbReference>
<dbReference type="PANTHER" id="PTHR43716:SF1">
    <property type="entry name" value="D-2-HYDROXYGLUTARATE DEHYDROGENASE, MITOCHONDRIAL"/>
    <property type="match status" value="1"/>
</dbReference>
<dbReference type="GO" id="GO:0022904">
    <property type="term" value="P:respiratory electron transport chain"/>
    <property type="evidence" value="ECO:0007669"/>
    <property type="project" value="TreeGrafter"/>
</dbReference>
<feature type="domain" description="FAD-binding PCMH-type" evidence="5">
    <location>
        <begin position="17"/>
        <end position="248"/>
    </location>
</feature>
<comment type="caution">
    <text evidence="6">The sequence shown here is derived from an EMBL/GenBank/DDBJ whole genome shotgun (WGS) entry which is preliminary data.</text>
</comment>
<organism evidence="6 7">
    <name type="scientific">Novosphingobium taihuense</name>
    <dbReference type="NCBI Taxonomy" id="260085"/>
    <lineage>
        <taxon>Bacteria</taxon>
        <taxon>Pseudomonadati</taxon>
        <taxon>Pseudomonadota</taxon>
        <taxon>Alphaproteobacteria</taxon>
        <taxon>Sphingomonadales</taxon>
        <taxon>Sphingomonadaceae</taxon>
        <taxon>Novosphingobium</taxon>
    </lineage>
</organism>
<dbReference type="NCBIfam" id="NF008387">
    <property type="entry name" value="PRK11183.1"/>
    <property type="match status" value="1"/>
</dbReference>
<reference evidence="6 7" key="1">
    <citation type="submission" date="2020-08" db="EMBL/GenBank/DDBJ databases">
        <title>Genomic Encyclopedia of Type Strains, Phase IV (KMG-IV): sequencing the most valuable type-strain genomes for metagenomic binning, comparative biology and taxonomic classification.</title>
        <authorList>
            <person name="Goeker M."/>
        </authorList>
    </citation>
    <scope>NUCLEOTIDE SEQUENCE [LARGE SCALE GENOMIC DNA]</scope>
    <source>
        <strain evidence="6 7">DSM 17507</strain>
    </source>
</reference>
<dbReference type="InterPro" id="IPR016172">
    <property type="entry name" value="D-lactate_DH_C-sub1"/>
</dbReference>
<dbReference type="AlphaFoldDB" id="A0A7W7A9R9"/>
<evidence type="ECO:0000313" key="6">
    <source>
        <dbReference type="EMBL" id="MBB4613043.1"/>
    </source>
</evidence>
<dbReference type="InterPro" id="IPR016164">
    <property type="entry name" value="FAD-linked_Oxase-like_C"/>
</dbReference>
<keyword evidence="7" id="KW-1185">Reference proteome</keyword>
<evidence type="ECO:0000313" key="7">
    <source>
        <dbReference type="Proteomes" id="UP000538566"/>
    </source>
</evidence>
<dbReference type="InterPro" id="IPR016167">
    <property type="entry name" value="FAD-bd_PCMH_sub1"/>
</dbReference>
<comment type="cofactor">
    <cofactor evidence="1">
        <name>FAD</name>
        <dbReference type="ChEBI" id="CHEBI:57692"/>
    </cofactor>
</comment>
<dbReference type="GO" id="GO:0008720">
    <property type="term" value="F:D-lactate dehydrogenase (NAD+) activity"/>
    <property type="evidence" value="ECO:0007669"/>
    <property type="project" value="UniProtKB-EC"/>
</dbReference>